<dbReference type="Pfam" id="PF08241">
    <property type="entry name" value="Methyltransf_11"/>
    <property type="match status" value="1"/>
</dbReference>
<proteinExistence type="predicted"/>
<dbReference type="Gene3D" id="3.40.50.150">
    <property type="entry name" value="Vaccinia Virus protein VP39"/>
    <property type="match status" value="1"/>
</dbReference>
<gene>
    <name evidence="3" type="ORF">SAMN05661053_2943</name>
</gene>
<evidence type="ECO:0000313" key="4">
    <source>
        <dbReference type="Proteomes" id="UP000255423"/>
    </source>
</evidence>
<evidence type="ECO:0000313" key="3">
    <source>
        <dbReference type="EMBL" id="SUQ26137.1"/>
    </source>
</evidence>
<keyword evidence="1" id="KW-0808">Transferase</keyword>
<organism evidence="3 4">
    <name type="scientific">Fibrobacter succinogenes</name>
    <name type="common">Bacteroides succinogenes</name>
    <dbReference type="NCBI Taxonomy" id="833"/>
    <lineage>
        <taxon>Bacteria</taxon>
        <taxon>Pseudomonadati</taxon>
        <taxon>Fibrobacterota</taxon>
        <taxon>Fibrobacteria</taxon>
        <taxon>Fibrobacterales</taxon>
        <taxon>Fibrobacteraceae</taxon>
        <taxon>Fibrobacter</taxon>
    </lineage>
</organism>
<dbReference type="GO" id="GO:0008757">
    <property type="term" value="F:S-adenosylmethionine-dependent methyltransferase activity"/>
    <property type="evidence" value="ECO:0007669"/>
    <property type="project" value="InterPro"/>
</dbReference>
<dbReference type="InterPro" id="IPR050447">
    <property type="entry name" value="Erg6_SMT_methyltransf"/>
</dbReference>
<dbReference type="InterPro" id="IPR029063">
    <property type="entry name" value="SAM-dependent_MTases_sf"/>
</dbReference>
<dbReference type="SUPFAM" id="SSF53335">
    <property type="entry name" value="S-adenosyl-L-methionine-dependent methyltransferases"/>
    <property type="match status" value="1"/>
</dbReference>
<dbReference type="AlphaFoldDB" id="A0A380S8C9"/>
<keyword evidence="3" id="KW-0489">Methyltransferase</keyword>
<dbReference type="GO" id="GO:0032259">
    <property type="term" value="P:methylation"/>
    <property type="evidence" value="ECO:0007669"/>
    <property type="project" value="UniProtKB-KW"/>
</dbReference>
<evidence type="ECO:0000259" key="2">
    <source>
        <dbReference type="Pfam" id="PF08241"/>
    </source>
</evidence>
<sequence>MSIKEPDQSVWNRFWQRKNDMDKVYPSSPSIIEAIKKNFKLEGLKVLEVGAGTGRDSAELARLGADVYVLDYAENSLKIVNSLRESEGLKNLHLVRGDAFKSPFPDNTFDLVFHQGLAEHFKDSLPLLQENFRIVKHGGCCLCDVPQTVHPYTIIKHILIALDKWFAGWEKQFTMGQLKKLMRDAGFEYVYAYGDWMRPNLFYRILRELCFKFGIELPKYPLDGTAYQKIKDKILDSLQSVPVMHYTQLCIGVIGRKP</sequence>
<evidence type="ECO:0000256" key="1">
    <source>
        <dbReference type="ARBA" id="ARBA00022679"/>
    </source>
</evidence>
<dbReference type="PANTHER" id="PTHR44068:SF11">
    <property type="entry name" value="GERANYL DIPHOSPHATE 2-C-METHYLTRANSFERASE"/>
    <property type="match status" value="1"/>
</dbReference>
<feature type="domain" description="Methyltransferase type 11" evidence="2">
    <location>
        <begin position="47"/>
        <end position="142"/>
    </location>
</feature>
<accession>A0A380S8C9</accession>
<dbReference type="InterPro" id="IPR013216">
    <property type="entry name" value="Methyltransf_11"/>
</dbReference>
<protein>
    <submittedName>
        <fullName evidence="3">Ubiquinone/menaquinone biosynthesis C-methylase UbiE</fullName>
    </submittedName>
</protein>
<dbReference type="EMBL" id="UHJL01000006">
    <property type="protein sequence ID" value="SUQ26137.1"/>
    <property type="molecule type" value="Genomic_DNA"/>
</dbReference>
<dbReference type="RefSeq" id="WP_109573703.1">
    <property type="nucleotide sequence ID" value="NZ_UHJL01000006.1"/>
</dbReference>
<keyword evidence="3" id="KW-0830">Ubiquinone</keyword>
<dbReference type="CDD" id="cd02440">
    <property type="entry name" value="AdoMet_MTases"/>
    <property type="match status" value="1"/>
</dbReference>
<name>A0A380S8C9_FIBSU</name>
<dbReference type="Proteomes" id="UP000255423">
    <property type="component" value="Unassembled WGS sequence"/>
</dbReference>
<dbReference type="PANTHER" id="PTHR44068">
    <property type="entry name" value="ZGC:194242"/>
    <property type="match status" value="1"/>
</dbReference>
<reference evidence="3 4" key="1">
    <citation type="submission" date="2017-08" db="EMBL/GenBank/DDBJ databases">
        <authorList>
            <person name="de Groot N.N."/>
        </authorList>
    </citation>
    <scope>NUCLEOTIDE SEQUENCE [LARGE SCALE GENOMIC DNA]</scope>
    <source>
        <strain evidence="3 4">HM2</strain>
    </source>
</reference>